<dbReference type="Gene3D" id="1.10.10.10">
    <property type="entry name" value="Winged helix-like DNA-binding domain superfamily/Winged helix DNA-binding domain"/>
    <property type="match status" value="1"/>
</dbReference>
<keyword evidence="9" id="KW-1185">Reference proteome</keyword>
<dbReference type="Gene3D" id="1.25.40.10">
    <property type="entry name" value="Tetratricopeptide repeat domain"/>
    <property type="match status" value="1"/>
</dbReference>
<evidence type="ECO:0000256" key="3">
    <source>
        <dbReference type="ARBA" id="ARBA00023015"/>
    </source>
</evidence>
<keyword evidence="5" id="KW-0804">Transcription</keyword>
<dbReference type="PANTHER" id="PTHR35807">
    <property type="entry name" value="TRANSCRIPTIONAL REGULATOR REDD-RELATED"/>
    <property type="match status" value="1"/>
</dbReference>
<dbReference type="InterPro" id="IPR001867">
    <property type="entry name" value="OmpR/PhoB-type_DNA-bd"/>
</dbReference>
<protein>
    <recommendedName>
        <fullName evidence="7">OmpR/PhoB-type domain-containing protein</fullName>
    </recommendedName>
</protein>
<dbReference type="RefSeq" id="WP_344433066.1">
    <property type="nucleotide sequence ID" value="NZ_BAAASL010000002.1"/>
</dbReference>
<dbReference type="InterPro" id="IPR011990">
    <property type="entry name" value="TPR-like_helical_dom_sf"/>
</dbReference>
<comment type="similarity">
    <text evidence="1">Belongs to the AfsR/DnrI/RedD regulatory family.</text>
</comment>
<feature type="DNA-binding region" description="OmpR/PhoB-type" evidence="6">
    <location>
        <begin position="11"/>
        <end position="112"/>
    </location>
</feature>
<dbReference type="SMART" id="SM01043">
    <property type="entry name" value="BTAD"/>
    <property type="match status" value="1"/>
</dbReference>
<dbReference type="Pfam" id="PF03704">
    <property type="entry name" value="BTAD"/>
    <property type="match status" value="1"/>
</dbReference>
<dbReference type="Proteomes" id="UP001500886">
    <property type="component" value="Unassembled WGS sequence"/>
</dbReference>
<accession>A0ABP6FZ98</accession>
<dbReference type="SUPFAM" id="SSF48452">
    <property type="entry name" value="TPR-like"/>
    <property type="match status" value="1"/>
</dbReference>
<dbReference type="PROSITE" id="PS51755">
    <property type="entry name" value="OMPR_PHOB"/>
    <property type="match status" value="1"/>
</dbReference>
<dbReference type="SUPFAM" id="SSF52540">
    <property type="entry name" value="P-loop containing nucleoside triphosphate hydrolases"/>
    <property type="match status" value="1"/>
</dbReference>
<evidence type="ECO:0000256" key="5">
    <source>
        <dbReference type="ARBA" id="ARBA00023163"/>
    </source>
</evidence>
<comment type="caution">
    <text evidence="8">The sequence shown here is derived from an EMBL/GenBank/DDBJ whole genome shotgun (WGS) entry which is preliminary data.</text>
</comment>
<dbReference type="SMART" id="SM00862">
    <property type="entry name" value="Trans_reg_C"/>
    <property type="match status" value="1"/>
</dbReference>
<dbReference type="PANTHER" id="PTHR35807:SF1">
    <property type="entry name" value="TRANSCRIPTIONAL REGULATOR REDD"/>
    <property type="match status" value="1"/>
</dbReference>
<sequence length="737" mass="79889">MTEVAYEPQADTETAAAGMEFGILGPLQVTAGGRQVPVGGPRQRTILAMMLLAQGQVVSVDRLVDVVWDGRPPATARTQVAICIAGLRKTFKAAGCAEDAIVTVHPGYLLRMSGHRVDAGDFSALVAEGRQAAREGRTTRAEALYRRALGLWRGPALAGVAGRPVEGEAAHLEEHRLAAYEEWSDLRLELGQYQALIPELADLTREHPLRERPRVQLMLAQYRAGRRAEALEVFREARSRFIEELGLEPGPALTELHDAILRDDPALTPARAPEPPPAVAEPAVTPAHLPTPLPVFVGREAELAALDALLDEEPGRAAVEQPPTIALVSGVPGAGKTGLALRWAHQWADAFPDGQLYADLGGRGGQEEVTAADVLARFLRALGVPGERVPADLGEREALYRSVLATRRILLVLDDAQSGAQLRPLLPGTGRCRVVVTSRAPLDSAATAGGAVRIGLGMLHEEEAVDLIGRIAGRDRVAAEPAHADRLAAQCDRLPLALRIAATRLAAKPHWTLRHLTARLADERRRFAELSEADPALRAGLDLSYRRLTADAAAMYRRLALLEAPDFAVWAGAAVLDTGVLEAERLMEQLVDAQLLGTTGTDATGSLRYRFPDLLRLHARERAEAEEPADERERAVDRALRAWLTIAEEARRREHGVRRVSLQRSTLRRRIDPDYLDELLASPHDWLQAEQRCLTSVIAQSVALGRDELAFELALSAGLREKETSAAPAQVLAAGCR</sequence>
<evidence type="ECO:0000256" key="1">
    <source>
        <dbReference type="ARBA" id="ARBA00005820"/>
    </source>
</evidence>
<organism evidence="8 9">
    <name type="scientific">Streptomyces luteosporeus</name>
    <dbReference type="NCBI Taxonomy" id="173856"/>
    <lineage>
        <taxon>Bacteria</taxon>
        <taxon>Bacillati</taxon>
        <taxon>Actinomycetota</taxon>
        <taxon>Actinomycetes</taxon>
        <taxon>Kitasatosporales</taxon>
        <taxon>Streptomycetaceae</taxon>
        <taxon>Streptomyces</taxon>
    </lineage>
</organism>
<dbReference type="CDD" id="cd15831">
    <property type="entry name" value="BTAD"/>
    <property type="match status" value="1"/>
</dbReference>
<dbReference type="InterPro" id="IPR027417">
    <property type="entry name" value="P-loop_NTPase"/>
</dbReference>
<evidence type="ECO:0000259" key="7">
    <source>
        <dbReference type="PROSITE" id="PS51755"/>
    </source>
</evidence>
<dbReference type="InterPro" id="IPR051677">
    <property type="entry name" value="AfsR-DnrI-RedD_regulator"/>
</dbReference>
<dbReference type="InterPro" id="IPR003593">
    <property type="entry name" value="AAA+_ATPase"/>
</dbReference>
<dbReference type="SMART" id="SM00382">
    <property type="entry name" value="AAA"/>
    <property type="match status" value="1"/>
</dbReference>
<name>A0ABP6FZ98_9ACTN</name>
<evidence type="ECO:0000313" key="8">
    <source>
        <dbReference type="EMBL" id="GAA2708905.1"/>
    </source>
</evidence>
<evidence type="ECO:0000313" key="9">
    <source>
        <dbReference type="Proteomes" id="UP001500886"/>
    </source>
</evidence>
<dbReference type="InterPro" id="IPR036388">
    <property type="entry name" value="WH-like_DNA-bd_sf"/>
</dbReference>
<evidence type="ECO:0000256" key="2">
    <source>
        <dbReference type="ARBA" id="ARBA00023012"/>
    </source>
</evidence>
<dbReference type="SUPFAM" id="SSF46894">
    <property type="entry name" value="C-terminal effector domain of the bipartite response regulators"/>
    <property type="match status" value="1"/>
</dbReference>
<dbReference type="Gene3D" id="3.40.50.300">
    <property type="entry name" value="P-loop containing nucleotide triphosphate hydrolases"/>
    <property type="match status" value="1"/>
</dbReference>
<proteinExistence type="inferred from homology"/>
<gene>
    <name evidence="8" type="ORF">GCM10010315_06120</name>
</gene>
<evidence type="ECO:0000256" key="4">
    <source>
        <dbReference type="ARBA" id="ARBA00023125"/>
    </source>
</evidence>
<dbReference type="Pfam" id="PF00486">
    <property type="entry name" value="Trans_reg_C"/>
    <property type="match status" value="1"/>
</dbReference>
<keyword evidence="2" id="KW-0902">Two-component regulatory system</keyword>
<dbReference type="InterPro" id="IPR005158">
    <property type="entry name" value="BTAD"/>
</dbReference>
<keyword evidence="4 6" id="KW-0238">DNA-binding</keyword>
<evidence type="ECO:0000256" key="6">
    <source>
        <dbReference type="PROSITE-ProRule" id="PRU01091"/>
    </source>
</evidence>
<feature type="domain" description="OmpR/PhoB-type" evidence="7">
    <location>
        <begin position="11"/>
        <end position="112"/>
    </location>
</feature>
<dbReference type="PRINTS" id="PR00364">
    <property type="entry name" value="DISEASERSIST"/>
</dbReference>
<dbReference type="EMBL" id="BAAASL010000002">
    <property type="protein sequence ID" value="GAA2708905.1"/>
    <property type="molecule type" value="Genomic_DNA"/>
</dbReference>
<dbReference type="InterPro" id="IPR016032">
    <property type="entry name" value="Sig_transdc_resp-reg_C-effctor"/>
</dbReference>
<keyword evidence="3" id="KW-0805">Transcription regulation</keyword>
<reference evidence="9" key="1">
    <citation type="journal article" date="2019" name="Int. J. Syst. Evol. Microbiol.">
        <title>The Global Catalogue of Microorganisms (GCM) 10K type strain sequencing project: providing services to taxonomists for standard genome sequencing and annotation.</title>
        <authorList>
            <consortium name="The Broad Institute Genomics Platform"/>
            <consortium name="The Broad Institute Genome Sequencing Center for Infectious Disease"/>
            <person name="Wu L."/>
            <person name="Ma J."/>
        </authorList>
    </citation>
    <scope>NUCLEOTIDE SEQUENCE [LARGE SCALE GENOMIC DNA]</scope>
    <source>
        <strain evidence="9">JCM 4542</strain>
    </source>
</reference>